<dbReference type="GO" id="GO:0031505">
    <property type="term" value="P:fungal-type cell wall organization"/>
    <property type="evidence" value="ECO:0007669"/>
    <property type="project" value="InterPro"/>
</dbReference>
<sequence>MSTKAMKTFLLSSLIYTSTHAFVPLDIHPPIDNVAIQPVPSDLDTVHWVPIATLEPISISNTPHPATSVPTPTPSVDTETEYHILPLGLDANAVPELKVRQVTGQGAAAAPTAINQVSPITTYYVNSMIAPGDVTQVPVVYTQTFPPIPDQWPSAAAGTIGLGTIQGTVGQVRSKRSLPTQAPLAGDKIVKEGGENTNGESGHVQGTTSWTERLKKIGKEWMEQLSTENGEEPTKEQEEHAVLLDEAVELSTPTPLVAVPLENKQKADSRAIANDAGRALQAGTLAILAVGIATMCVSYL</sequence>
<protein>
    <submittedName>
        <fullName evidence="2">Uncharacterized protein</fullName>
    </submittedName>
</protein>
<dbReference type="EMBL" id="LVYI01000007">
    <property type="protein sequence ID" value="OAP57434.1"/>
    <property type="molecule type" value="Genomic_DNA"/>
</dbReference>
<evidence type="ECO:0000256" key="1">
    <source>
        <dbReference type="SAM" id="SignalP"/>
    </source>
</evidence>
<keyword evidence="3" id="KW-1185">Reference proteome</keyword>
<evidence type="ECO:0000313" key="3">
    <source>
        <dbReference type="Proteomes" id="UP000078343"/>
    </source>
</evidence>
<feature type="chain" id="PRO_5008098450" evidence="1">
    <location>
        <begin position="22"/>
        <end position="300"/>
    </location>
</feature>
<gene>
    <name evidence="2" type="ORF">AYL99_08172</name>
</gene>
<dbReference type="Proteomes" id="UP000078343">
    <property type="component" value="Unassembled WGS sequence"/>
</dbReference>
<dbReference type="RefSeq" id="XP_018690801.1">
    <property type="nucleotide sequence ID" value="XM_018839680.1"/>
</dbReference>
<accession>A0A178ZCB9</accession>
<dbReference type="InterPro" id="IPR031452">
    <property type="entry name" value="Kre1"/>
</dbReference>
<dbReference type="OrthoDB" id="5406216at2759"/>
<dbReference type="GeneID" id="30012340"/>
<keyword evidence="1" id="KW-0732">Signal</keyword>
<organism evidence="2 3">
    <name type="scientific">Fonsecaea erecta</name>
    <dbReference type="NCBI Taxonomy" id="1367422"/>
    <lineage>
        <taxon>Eukaryota</taxon>
        <taxon>Fungi</taxon>
        <taxon>Dikarya</taxon>
        <taxon>Ascomycota</taxon>
        <taxon>Pezizomycotina</taxon>
        <taxon>Eurotiomycetes</taxon>
        <taxon>Chaetothyriomycetidae</taxon>
        <taxon>Chaetothyriales</taxon>
        <taxon>Herpotrichiellaceae</taxon>
        <taxon>Fonsecaea</taxon>
    </lineage>
</organism>
<comment type="caution">
    <text evidence="2">The sequence shown here is derived from an EMBL/GenBank/DDBJ whole genome shotgun (WGS) entry which is preliminary data.</text>
</comment>
<dbReference type="AlphaFoldDB" id="A0A178ZCB9"/>
<proteinExistence type="predicted"/>
<evidence type="ECO:0000313" key="2">
    <source>
        <dbReference type="EMBL" id="OAP57434.1"/>
    </source>
</evidence>
<dbReference type="STRING" id="1367422.A0A178ZCB9"/>
<feature type="signal peptide" evidence="1">
    <location>
        <begin position="1"/>
        <end position="21"/>
    </location>
</feature>
<reference evidence="2 3" key="1">
    <citation type="submission" date="2016-04" db="EMBL/GenBank/DDBJ databases">
        <title>Draft genome of Fonsecaea erecta CBS 125763.</title>
        <authorList>
            <person name="Weiss V.A."/>
            <person name="Vicente V.A."/>
            <person name="Raittz R.T."/>
            <person name="Moreno L.F."/>
            <person name="De Souza E.M."/>
            <person name="Pedrosa F.O."/>
            <person name="Steffens M.B."/>
            <person name="Faoro H."/>
            <person name="Tadra-Sfeir M.Z."/>
            <person name="Najafzadeh M.J."/>
            <person name="Felipe M.S."/>
            <person name="Teixeira M."/>
            <person name="Sun J."/>
            <person name="Xi L."/>
            <person name="Gomes R."/>
            <person name="De Azevedo C.M."/>
            <person name="Salgado C.G."/>
            <person name="Da Silva M.B."/>
            <person name="Nascimento M.F."/>
            <person name="Queiroz-Telles F."/>
            <person name="Attili D.S."/>
            <person name="Gorbushina A."/>
        </authorList>
    </citation>
    <scope>NUCLEOTIDE SEQUENCE [LARGE SCALE GENOMIC DNA]</scope>
    <source>
        <strain evidence="2 3">CBS 125763</strain>
    </source>
</reference>
<name>A0A178ZCB9_9EURO</name>
<dbReference type="Pfam" id="PF17056">
    <property type="entry name" value="KRE1"/>
    <property type="match status" value="1"/>
</dbReference>